<accession>A0A2P2MFW1</accession>
<evidence type="ECO:0000313" key="1">
    <source>
        <dbReference type="EMBL" id="MBX29129.1"/>
    </source>
</evidence>
<dbReference type="EMBL" id="GGEC01048645">
    <property type="protein sequence ID" value="MBX29129.1"/>
    <property type="molecule type" value="Transcribed_RNA"/>
</dbReference>
<sequence>MNLLENIDIKATRKLSTLAGQNNSLNVVSPNRFIELLLQSRKY</sequence>
<name>A0A2P2MFW1_RHIMU</name>
<proteinExistence type="predicted"/>
<reference evidence="1" key="1">
    <citation type="submission" date="2018-02" db="EMBL/GenBank/DDBJ databases">
        <title>Rhizophora mucronata_Transcriptome.</title>
        <authorList>
            <person name="Meera S.P."/>
            <person name="Sreeshan A."/>
            <person name="Augustine A."/>
        </authorList>
    </citation>
    <scope>NUCLEOTIDE SEQUENCE</scope>
    <source>
        <tissue evidence="1">Leaf</tissue>
    </source>
</reference>
<dbReference type="AlphaFoldDB" id="A0A2P2MFW1"/>
<protein>
    <submittedName>
        <fullName evidence="1">Peroxisomal fatty acid beta-oxidation multifunctional protein AIM1 isoform X1</fullName>
    </submittedName>
</protein>
<organism evidence="1">
    <name type="scientific">Rhizophora mucronata</name>
    <name type="common">Asiatic mangrove</name>
    <dbReference type="NCBI Taxonomy" id="61149"/>
    <lineage>
        <taxon>Eukaryota</taxon>
        <taxon>Viridiplantae</taxon>
        <taxon>Streptophyta</taxon>
        <taxon>Embryophyta</taxon>
        <taxon>Tracheophyta</taxon>
        <taxon>Spermatophyta</taxon>
        <taxon>Magnoliopsida</taxon>
        <taxon>eudicotyledons</taxon>
        <taxon>Gunneridae</taxon>
        <taxon>Pentapetalae</taxon>
        <taxon>rosids</taxon>
        <taxon>fabids</taxon>
        <taxon>Malpighiales</taxon>
        <taxon>Rhizophoraceae</taxon>
        <taxon>Rhizophora</taxon>
    </lineage>
</organism>